<sequence>MPDKRLRDDLQATFDARRDLGPDYEAALIDSFVERLDATITHRVRAELDQHGALPAPKRRRQSGHPMVPIALGSLAIGVPLTAIAADGAGPAGLLVTWLAIVVVNIAAAMATMRRP</sequence>
<feature type="transmembrane region" description="Helical" evidence="1">
    <location>
        <begin position="67"/>
        <end position="86"/>
    </location>
</feature>
<dbReference type="EMBL" id="BAAAZP010000086">
    <property type="protein sequence ID" value="GAA3675794.1"/>
    <property type="molecule type" value="Genomic_DNA"/>
</dbReference>
<evidence type="ECO:0008006" key="4">
    <source>
        <dbReference type="Google" id="ProtNLM"/>
    </source>
</evidence>
<feature type="transmembrane region" description="Helical" evidence="1">
    <location>
        <begin position="92"/>
        <end position="113"/>
    </location>
</feature>
<accession>A0ABP7C0M7</accession>
<evidence type="ECO:0000313" key="3">
    <source>
        <dbReference type="Proteomes" id="UP001500902"/>
    </source>
</evidence>
<keyword evidence="3" id="KW-1185">Reference proteome</keyword>
<name>A0ABP7C0M7_9ACTN</name>
<evidence type="ECO:0000313" key="2">
    <source>
        <dbReference type="EMBL" id="GAA3675794.1"/>
    </source>
</evidence>
<organism evidence="2 3">
    <name type="scientific">Nonomuraea antimicrobica</name>
    <dbReference type="NCBI Taxonomy" id="561173"/>
    <lineage>
        <taxon>Bacteria</taxon>
        <taxon>Bacillati</taxon>
        <taxon>Actinomycetota</taxon>
        <taxon>Actinomycetes</taxon>
        <taxon>Streptosporangiales</taxon>
        <taxon>Streptosporangiaceae</taxon>
        <taxon>Nonomuraea</taxon>
    </lineage>
</organism>
<protein>
    <recommendedName>
        <fullName evidence="4">Integral membrane protein</fullName>
    </recommendedName>
</protein>
<gene>
    <name evidence="2" type="ORF">GCM10022224_045000</name>
</gene>
<dbReference type="RefSeq" id="WP_344881236.1">
    <property type="nucleotide sequence ID" value="NZ_BAAAZP010000086.1"/>
</dbReference>
<evidence type="ECO:0000256" key="1">
    <source>
        <dbReference type="SAM" id="Phobius"/>
    </source>
</evidence>
<proteinExistence type="predicted"/>
<keyword evidence="1" id="KW-0472">Membrane</keyword>
<comment type="caution">
    <text evidence="2">The sequence shown here is derived from an EMBL/GenBank/DDBJ whole genome shotgun (WGS) entry which is preliminary data.</text>
</comment>
<dbReference type="Proteomes" id="UP001500902">
    <property type="component" value="Unassembled WGS sequence"/>
</dbReference>
<keyword evidence="1" id="KW-1133">Transmembrane helix</keyword>
<keyword evidence="1" id="KW-0812">Transmembrane</keyword>
<reference evidence="3" key="1">
    <citation type="journal article" date="2019" name="Int. J. Syst. Evol. Microbiol.">
        <title>The Global Catalogue of Microorganisms (GCM) 10K type strain sequencing project: providing services to taxonomists for standard genome sequencing and annotation.</title>
        <authorList>
            <consortium name="The Broad Institute Genomics Platform"/>
            <consortium name="The Broad Institute Genome Sequencing Center for Infectious Disease"/>
            <person name="Wu L."/>
            <person name="Ma J."/>
        </authorList>
    </citation>
    <scope>NUCLEOTIDE SEQUENCE [LARGE SCALE GENOMIC DNA]</scope>
    <source>
        <strain evidence="3">JCM 16904</strain>
    </source>
</reference>